<feature type="domain" description="Rhodanese" evidence="1">
    <location>
        <begin position="32"/>
        <end position="122"/>
    </location>
</feature>
<accession>A0A1G8QDA6</accession>
<dbReference type="GO" id="GO:0004792">
    <property type="term" value="F:thiosulfate-cyanide sulfurtransferase activity"/>
    <property type="evidence" value="ECO:0007669"/>
    <property type="project" value="TreeGrafter"/>
</dbReference>
<dbReference type="PROSITE" id="PS50206">
    <property type="entry name" value="RHODANESE_3"/>
    <property type="match status" value="1"/>
</dbReference>
<keyword evidence="3" id="KW-1185">Reference proteome</keyword>
<dbReference type="SMART" id="SM00450">
    <property type="entry name" value="RHOD"/>
    <property type="match status" value="1"/>
</dbReference>
<dbReference type="Gene3D" id="3.40.250.10">
    <property type="entry name" value="Rhodanese-like domain"/>
    <property type="match status" value="1"/>
</dbReference>
<evidence type="ECO:0000259" key="1">
    <source>
        <dbReference type="PROSITE" id="PS50206"/>
    </source>
</evidence>
<dbReference type="InterPro" id="IPR036873">
    <property type="entry name" value="Rhodanese-like_dom_sf"/>
</dbReference>
<dbReference type="CDD" id="cd00158">
    <property type="entry name" value="RHOD"/>
    <property type="match status" value="1"/>
</dbReference>
<proteinExistence type="predicted"/>
<dbReference type="EMBL" id="FNEM01000004">
    <property type="protein sequence ID" value="SDJ02681.1"/>
    <property type="molecule type" value="Genomic_DNA"/>
</dbReference>
<dbReference type="AlphaFoldDB" id="A0A1G8QDA6"/>
<dbReference type="Pfam" id="PF00581">
    <property type="entry name" value="Rhodanese"/>
    <property type="match status" value="1"/>
</dbReference>
<name>A0A1G8QDA6_9GAMM</name>
<evidence type="ECO:0000313" key="3">
    <source>
        <dbReference type="Proteomes" id="UP000199527"/>
    </source>
</evidence>
<organism evidence="2 3">
    <name type="scientific">Ferrimonas sediminum</name>
    <dbReference type="NCBI Taxonomy" id="718193"/>
    <lineage>
        <taxon>Bacteria</taxon>
        <taxon>Pseudomonadati</taxon>
        <taxon>Pseudomonadota</taxon>
        <taxon>Gammaproteobacteria</taxon>
        <taxon>Alteromonadales</taxon>
        <taxon>Ferrimonadaceae</taxon>
        <taxon>Ferrimonas</taxon>
    </lineage>
</organism>
<dbReference type="Proteomes" id="UP000199527">
    <property type="component" value="Unassembled WGS sequence"/>
</dbReference>
<protein>
    <submittedName>
        <fullName evidence="2">Rhodanese-related sulfurtransferase</fullName>
    </submittedName>
</protein>
<keyword evidence="2" id="KW-0808">Transferase</keyword>
<dbReference type="PANTHER" id="PTHR44086">
    <property type="entry name" value="THIOSULFATE SULFURTRANSFERASE RDL2, MITOCHONDRIAL-RELATED"/>
    <property type="match status" value="1"/>
</dbReference>
<dbReference type="InterPro" id="IPR001763">
    <property type="entry name" value="Rhodanese-like_dom"/>
</dbReference>
<gene>
    <name evidence="2" type="ORF">SAMN04488540_104261</name>
</gene>
<evidence type="ECO:0000313" key="2">
    <source>
        <dbReference type="EMBL" id="SDJ02681.1"/>
    </source>
</evidence>
<dbReference type="PANTHER" id="PTHR44086:SF13">
    <property type="entry name" value="THIOSULFATE SULFURTRANSFERASE PSPE"/>
    <property type="match status" value="1"/>
</dbReference>
<sequence length="122" mass="14077">MKHNPGFDALVDTFRPQVNELSIDTLLNWQAIGQPHQLIDVREQDEWQRDRLPGARYLGRGVMERDIESLYPDKDQVLVLYCGGGYRSVLAAVNLNLMGYTRVYSLIGGRRDWMNRQLPVES</sequence>
<dbReference type="SUPFAM" id="SSF52821">
    <property type="entry name" value="Rhodanese/Cell cycle control phosphatase"/>
    <property type="match status" value="1"/>
</dbReference>
<dbReference type="OrthoDB" id="9791096at2"/>
<reference evidence="3" key="1">
    <citation type="submission" date="2016-10" db="EMBL/GenBank/DDBJ databases">
        <authorList>
            <person name="Varghese N."/>
            <person name="Submissions S."/>
        </authorList>
    </citation>
    <scope>NUCLEOTIDE SEQUENCE [LARGE SCALE GENOMIC DNA]</scope>
    <source>
        <strain evidence="3">DSM 23317</strain>
    </source>
</reference>
<dbReference type="RefSeq" id="WP_090364158.1">
    <property type="nucleotide sequence ID" value="NZ_FNEM01000004.1"/>
</dbReference>